<evidence type="ECO:0000313" key="3">
    <source>
        <dbReference type="EMBL" id="OWS72182.1"/>
    </source>
</evidence>
<dbReference type="Proteomes" id="UP000198104">
    <property type="component" value="Unassembled WGS sequence"/>
</dbReference>
<dbReference type="EMBL" id="NGUO01000004">
    <property type="protein sequence ID" value="OWS72182.1"/>
    <property type="molecule type" value="Genomic_DNA"/>
</dbReference>
<dbReference type="OrthoDB" id="9811720at2"/>
<protein>
    <recommendedName>
        <fullName evidence="2">HPP transmembrane region domain-containing protein</fullName>
    </recommendedName>
</protein>
<proteinExistence type="predicted"/>
<dbReference type="Pfam" id="PF04982">
    <property type="entry name" value="TM_HPP"/>
    <property type="match status" value="1"/>
</dbReference>
<keyword evidence="1" id="KW-0812">Transmembrane</keyword>
<reference evidence="3 4" key="1">
    <citation type="submission" date="2017-05" db="EMBL/GenBank/DDBJ databases">
        <title>Polynucleobacter sp. MWH-K35W1 isolated from the permanently anoxic monimolimnion of a meromictic lake.</title>
        <authorList>
            <person name="Hahn M.W."/>
        </authorList>
    </citation>
    <scope>NUCLEOTIDE SEQUENCE [LARGE SCALE GENOMIC DNA]</scope>
    <source>
        <strain evidence="3 4">MWH-K35W1</strain>
    </source>
</reference>
<evidence type="ECO:0000259" key="2">
    <source>
        <dbReference type="Pfam" id="PF04982"/>
    </source>
</evidence>
<comment type="caution">
    <text evidence="3">The sequence shown here is derived from an EMBL/GenBank/DDBJ whole genome shotgun (WGS) entry which is preliminary data.</text>
</comment>
<keyword evidence="1" id="KW-0472">Membrane</keyword>
<keyword evidence="4" id="KW-1185">Reference proteome</keyword>
<evidence type="ECO:0000313" key="4">
    <source>
        <dbReference type="Proteomes" id="UP000198104"/>
    </source>
</evidence>
<accession>A0A254Q9I5</accession>
<evidence type="ECO:0000256" key="1">
    <source>
        <dbReference type="SAM" id="Phobius"/>
    </source>
</evidence>
<feature type="transmembrane region" description="Helical" evidence="1">
    <location>
        <begin position="66"/>
        <end position="84"/>
    </location>
</feature>
<dbReference type="AlphaFoldDB" id="A0A254Q9I5"/>
<name>A0A254Q9I5_9BURK</name>
<feature type="transmembrane region" description="Helical" evidence="1">
    <location>
        <begin position="40"/>
        <end position="60"/>
    </location>
</feature>
<gene>
    <name evidence="3" type="ORF">CBI30_03030</name>
</gene>
<feature type="domain" description="HPP transmembrane region" evidence="2">
    <location>
        <begin position="3"/>
        <end position="86"/>
    </location>
</feature>
<dbReference type="InterPro" id="IPR058581">
    <property type="entry name" value="TM_HPP"/>
</dbReference>
<organism evidence="3 4">
    <name type="scientific">Polynucleobacter aenigmaticus</name>
    <dbReference type="NCBI Taxonomy" id="1743164"/>
    <lineage>
        <taxon>Bacteria</taxon>
        <taxon>Pseudomonadati</taxon>
        <taxon>Pseudomonadota</taxon>
        <taxon>Betaproteobacteria</taxon>
        <taxon>Burkholderiales</taxon>
        <taxon>Burkholderiaceae</taxon>
        <taxon>Polynucleobacter</taxon>
    </lineage>
</organism>
<keyword evidence="1" id="KW-1133">Transmembrane helix</keyword>
<feature type="transmembrane region" description="Helical" evidence="1">
    <location>
        <begin position="6"/>
        <end position="33"/>
    </location>
</feature>
<sequence>MVLIEANLMASCVAFICVYVFPSNSMGILFAVAGTIGGMYLLRCIHPPAVFLSIFIVMSGTKSYDFAIHPILVDSLILVAASFFNKALVKKLG</sequence>